<dbReference type="Gene3D" id="3.10.430.100">
    <property type="entry name" value="Ribosomal protein L9, C-terminal domain"/>
    <property type="match status" value="1"/>
</dbReference>
<evidence type="ECO:0000256" key="1">
    <source>
        <dbReference type="ARBA" id="ARBA00010605"/>
    </source>
</evidence>
<dbReference type="GO" id="GO:0005840">
    <property type="term" value="C:ribosome"/>
    <property type="evidence" value="ECO:0007669"/>
    <property type="project" value="UniProtKB-KW"/>
</dbReference>
<evidence type="ECO:0000256" key="4">
    <source>
        <dbReference type="ARBA" id="ARBA00022980"/>
    </source>
</evidence>
<keyword evidence="4" id="KW-0689">Ribosomal protein</keyword>
<dbReference type="GO" id="GO:0003735">
    <property type="term" value="F:structural constituent of ribosome"/>
    <property type="evidence" value="ECO:0007669"/>
    <property type="project" value="InterPro"/>
</dbReference>
<dbReference type="PANTHER" id="PTHR21368">
    <property type="entry name" value="50S RIBOSOMAL PROTEIN L9"/>
    <property type="match status" value="1"/>
</dbReference>
<evidence type="ECO:0000256" key="3">
    <source>
        <dbReference type="ARBA" id="ARBA00022884"/>
    </source>
</evidence>
<protein>
    <recommendedName>
        <fullName evidence="6">50S ribosomal protein L9, chloroplastic</fullName>
    </recommendedName>
</protein>
<dbReference type="SUPFAM" id="SSF55653">
    <property type="entry name" value="Ribosomal protein L9 C-domain"/>
    <property type="match status" value="1"/>
</dbReference>
<dbReference type="Pfam" id="PF03948">
    <property type="entry name" value="Ribosomal_L9_C"/>
    <property type="match status" value="1"/>
</dbReference>
<evidence type="ECO:0000313" key="9">
    <source>
        <dbReference type="EMBL" id="KAJ1647591.1"/>
    </source>
</evidence>
<accession>A0A9W7XQE5</accession>
<name>A0A9W7XQE5_9FUNG</name>
<dbReference type="GO" id="GO:0006412">
    <property type="term" value="P:translation"/>
    <property type="evidence" value="ECO:0007669"/>
    <property type="project" value="InterPro"/>
</dbReference>
<organism evidence="9 10">
    <name type="scientific">Coemansia asiatica</name>
    <dbReference type="NCBI Taxonomy" id="1052880"/>
    <lineage>
        <taxon>Eukaryota</taxon>
        <taxon>Fungi</taxon>
        <taxon>Fungi incertae sedis</taxon>
        <taxon>Zoopagomycota</taxon>
        <taxon>Kickxellomycotina</taxon>
        <taxon>Kickxellomycetes</taxon>
        <taxon>Kickxellales</taxon>
        <taxon>Kickxellaceae</taxon>
        <taxon>Coemansia</taxon>
    </lineage>
</organism>
<dbReference type="InterPro" id="IPR020069">
    <property type="entry name" value="Ribosomal_bL9_C"/>
</dbReference>
<evidence type="ECO:0000259" key="7">
    <source>
        <dbReference type="Pfam" id="PF01281"/>
    </source>
</evidence>
<reference evidence="9" key="1">
    <citation type="submission" date="2022-07" db="EMBL/GenBank/DDBJ databases">
        <title>Phylogenomic reconstructions and comparative analyses of Kickxellomycotina fungi.</title>
        <authorList>
            <person name="Reynolds N.K."/>
            <person name="Stajich J.E."/>
            <person name="Barry K."/>
            <person name="Grigoriev I.V."/>
            <person name="Crous P."/>
            <person name="Smith M.E."/>
        </authorList>
    </citation>
    <scope>NUCLEOTIDE SEQUENCE</scope>
    <source>
        <strain evidence="9">NBRC 105413</strain>
    </source>
</reference>
<sequence length="200" mass="21993">MNCLTSLFVQTRQPVMILQRGLKKKSKIPVMLLKSIPRVGAAGAVIRVSRGHMRNDLYPKRLAVYASIKEGTVERANTAQKEAALPTKKHAEARRDVHLLAVNNQAIIDQVASLEPLVFERKVVVSSEPSAEGTAQTIYGSLTKADVIKELADKHSIYIERDALSMNDKIKSVGEFKCVVKLIYAGQASFLAKVVPAKDK</sequence>
<keyword evidence="5" id="KW-0687">Ribonucleoprotein</keyword>
<dbReference type="GO" id="GO:0019843">
    <property type="term" value="F:rRNA binding"/>
    <property type="evidence" value="ECO:0007669"/>
    <property type="project" value="UniProtKB-KW"/>
</dbReference>
<dbReference type="InterPro" id="IPR000244">
    <property type="entry name" value="Ribosomal_bL9"/>
</dbReference>
<dbReference type="Pfam" id="PF01281">
    <property type="entry name" value="Ribosomal_L9_N"/>
    <property type="match status" value="1"/>
</dbReference>
<dbReference type="InterPro" id="IPR020070">
    <property type="entry name" value="Ribosomal_bL9_N"/>
</dbReference>
<dbReference type="EMBL" id="JANBOH010000025">
    <property type="protein sequence ID" value="KAJ1647591.1"/>
    <property type="molecule type" value="Genomic_DNA"/>
</dbReference>
<dbReference type="SUPFAM" id="SSF55658">
    <property type="entry name" value="L9 N-domain-like"/>
    <property type="match status" value="1"/>
</dbReference>
<evidence type="ECO:0000313" key="10">
    <source>
        <dbReference type="Proteomes" id="UP001145021"/>
    </source>
</evidence>
<proteinExistence type="inferred from homology"/>
<evidence type="ECO:0000256" key="2">
    <source>
        <dbReference type="ARBA" id="ARBA00022730"/>
    </source>
</evidence>
<comment type="similarity">
    <text evidence="1">Belongs to the bacterial ribosomal protein bL9 family.</text>
</comment>
<dbReference type="Gene3D" id="3.40.5.10">
    <property type="entry name" value="Ribosomal protein L9, N-terminal domain"/>
    <property type="match status" value="1"/>
</dbReference>
<keyword evidence="10" id="KW-1185">Reference proteome</keyword>
<dbReference type="InterPro" id="IPR036935">
    <property type="entry name" value="Ribosomal_bL9_N_sf"/>
</dbReference>
<feature type="domain" description="Ribosomal protein L9" evidence="7">
    <location>
        <begin position="29"/>
        <end position="67"/>
    </location>
</feature>
<dbReference type="Proteomes" id="UP001145021">
    <property type="component" value="Unassembled WGS sequence"/>
</dbReference>
<gene>
    <name evidence="9" type="ORF">LPJ64_001049</name>
</gene>
<dbReference type="GO" id="GO:1990904">
    <property type="term" value="C:ribonucleoprotein complex"/>
    <property type="evidence" value="ECO:0007669"/>
    <property type="project" value="UniProtKB-KW"/>
</dbReference>
<evidence type="ECO:0000259" key="8">
    <source>
        <dbReference type="Pfam" id="PF03948"/>
    </source>
</evidence>
<keyword evidence="2" id="KW-0699">rRNA-binding</keyword>
<keyword evidence="3" id="KW-0694">RNA-binding</keyword>
<comment type="caution">
    <text evidence="9">The sequence shown here is derived from an EMBL/GenBank/DDBJ whole genome shotgun (WGS) entry which is preliminary data.</text>
</comment>
<evidence type="ECO:0000256" key="6">
    <source>
        <dbReference type="ARBA" id="ARBA00035427"/>
    </source>
</evidence>
<feature type="domain" description="Large ribosomal subunit protein bL9 C-terminal" evidence="8">
    <location>
        <begin position="133"/>
        <end position="194"/>
    </location>
</feature>
<evidence type="ECO:0000256" key="5">
    <source>
        <dbReference type="ARBA" id="ARBA00023274"/>
    </source>
</evidence>
<dbReference type="InterPro" id="IPR036791">
    <property type="entry name" value="Ribosomal_bL9_C_sf"/>
</dbReference>
<dbReference type="InterPro" id="IPR009027">
    <property type="entry name" value="Ribosomal_bL9/RNase_H1_N"/>
</dbReference>
<dbReference type="AlphaFoldDB" id="A0A9W7XQE5"/>